<comment type="caution">
    <text evidence="5">The sequence shown here is derived from an EMBL/GenBank/DDBJ whole genome shotgun (WGS) entry which is preliminary data.</text>
</comment>
<keyword evidence="3" id="KW-0804">Transcription</keyword>
<dbReference type="GO" id="GO:0003677">
    <property type="term" value="F:DNA binding"/>
    <property type="evidence" value="ECO:0007669"/>
    <property type="project" value="UniProtKB-KW"/>
</dbReference>
<proteinExistence type="predicted"/>
<dbReference type="Proteomes" id="UP000621492">
    <property type="component" value="Unassembled WGS sequence"/>
</dbReference>
<dbReference type="GO" id="GO:0003700">
    <property type="term" value="F:DNA-binding transcription factor activity"/>
    <property type="evidence" value="ECO:0007669"/>
    <property type="project" value="InterPro"/>
</dbReference>
<dbReference type="InterPro" id="IPR036390">
    <property type="entry name" value="WH_DNA-bd_sf"/>
</dbReference>
<dbReference type="InterPro" id="IPR011991">
    <property type="entry name" value="ArsR-like_HTH"/>
</dbReference>
<evidence type="ECO:0000256" key="1">
    <source>
        <dbReference type="ARBA" id="ARBA00023015"/>
    </source>
</evidence>
<name>A0A9W5X7V9_9BACI</name>
<accession>A0A9W5X7V9</accession>
<dbReference type="InterPro" id="IPR036388">
    <property type="entry name" value="WH-like_DNA-bd_sf"/>
</dbReference>
<reference evidence="5" key="2">
    <citation type="submission" date="2020-09" db="EMBL/GenBank/DDBJ databases">
        <authorList>
            <person name="Sun Q."/>
            <person name="Zhou Y."/>
        </authorList>
    </citation>
    <scope>NUCLEOTIDE SEQUENCE</scope>
    <source>
        <strain evidence="5">CGMCC 1.15454</strain>
    </source>
</reference>
<dbReference type="PANTHER" id="PTHR33154">
    <property type="entry name" value="TRANSCRIPTIONAL REGULATOR, ARSR FAMILY"/>
    <property type="match status" value="1"/>
</dbReference>
<dbReference type="PANTHER" id="PTHR33154:SF18">
    <property type="entry name" value="ARSENICAL RESISTANCE OPERON REPRESSOR"/>
    <property type="match status" value="1"/>
</dbReference>
<dbReference type="InterPro" id="IPR051081">
    <property type="entry name" value="HTH_MetalResp_TranReg"/>
</dbReference>
<feature type="domain" description="HTH arsR-type" evidence="4">
    <location>
        <begin position="259"/>
        <end position="347"/>
    </location>
</feature>
<dbReference type="CDD" id="cd00090">
    <property type="entry name" value="HTH_ARSR"/>
    <property type="match status" value="1"/>
</dbReference>
<evidence type="ECO:0000256" key="2">
    <source>
        <dbReference type="ARBA" id="ARBA00023125"/>
    </source>
</evidence>
<evidence type="ECO:0000259" key="4">
    <source>
        <dbReference type="PROSITE" id="PS50987"/>
    </source>
</evidence>
<dbReference type="RefSeq" id="WP_088049485.1">
    <property type="nucleotide sequence ID" value="NZ_BMJD01000057.1"/>
</dbReference>
<evidence type="ECO:0000313" key="5">
    <source>
        <dbReference type="EMBL" id="GGB59933.1"/>
    </source>
</evidence>
<keyword evidence="2" id="KW-0238">DNA-binding</keyword>
<dbReference type="Gene3D" id="1.10.10.10">
    <property type="entry name" value="Winged helix-like DNA-binding domain superfamily/Winged helix DNA-binding domain"/>
    <property type="match status" value="1"/>
</dbReference>
<dbReference type="InterPro" id="IPR001845">
    <property type="entry name" value="HTH_ArsR_DNA-bd_dom"/>
</dbReference>
<dbReference type="SMART" id="SM00418">
    <property type="entry name" value="HTH_ARSR"/>
    <property type="match status" value="1"/>
</dbReference>
<dbReference type="PRINTS" id="PR00778">
    <property type="entry name" value="HTHARSR"/>
</dbReference>
<keyword evidence="1" id="KW-0805">Transcription regulation</keyword>
<keyword evidence="6" id="KW-1185">Reference proteome</keyword>
<dbReference type="AlphaFoldDB" id="A0A9W5X7V9"/>
<dbReference type="Pfam" id="PF01022">
    <property type="entry name" value="HTH_5"/>
    <property type="match status" value="1"/>
</dbReference>
<reference evidence="5" key="1">
    <citation type="journal article" date="2014" name="Int. J. Syst. Evol. Microbiol.">
        <title>Complete genome sequence of Corynebacterium casei LMG S-19264T (=DSM 44701T), isolated from a smear-ripened cheese.</title>
        <authorList>
            <consortium name="US DOE Joint Genome Institute (JGI-PGF)"/>
            <person name="Walter F."/>
            <person name="Albersmeier A."/>
            <person name="Kalinowski J."/>
            <person name="Ruckert C."/>
        </authorList>
    </citation>
    <scope>NUCLEOTIDE SEQUENCE</scope>
    <source>
        <strain evidence="5">CGMCC 1.15454</strain>
    </source>
</reference>
<dbReference type="EMBL" id="BMJD01000057">
    <property type="protein sequence ID" value="GGB59933.1"/>
    <property type="molecule type" value="Genomic_DNA"/>
</dbReference>
<sequence>MDIFNTTSRKRETYQVEIKYSPLWECSLGIAAITNTSLLDSLEKPASYWREVKETISETLRNHLDYVEENNTWKALLQLLHQEDFSTLEAFTSYIQTLSAEALKFICLPYLGDAHQVLRERAANKDQQAIKQLKELTADNSFFPRYITFISHADTDQLKSHLIAVMTGWYKEVITEELDQLKKILQTDAEAKEYMKEKMHPEEFVEWATFGITYAPEPSVYNVLLIPHVIYRPWNIVADIAGTKIFYYPVANQSIAPNDTYLPSHALIVKHKALGDEVRLRIVKMLSENSHTLQELTDKLAMGKSTIHHHLKMLRSAQLVEIRDAKYALKKKAIDSLTKELDYYLQQ</sequence>
<protein>
    <submittedName>
        <fullName evidence="5">Transcriptional regulator</fullName>
    </submittedName>
</protein>
<organism evidence="5 6">
    <name type="scientific">Lentibacillus populi</name>
    <dbReference type="NCBI Taxonomy" id="1827502"/>
    <lineage>
        <taxon>Bacteria</taxon>
        <taxon>Bacillati</taxon>
        <taxon>Bacillota</taxon>
        <taxon>Bacilli</taxon>
        <taxon>Bacillales</taxon>
        <taxon>Bacillaceae</taxon>
        <taxon>Lentibacillus</taxon>
    </lineage>
</organism>
<gene>
    <name evidence="5" type="ORF">GCM10011409_41670</name>
</gene>
<evidence type="ECO:0000256" key="3">
    <source>
        <dbReference type="ARBA" id="ARBA00023163"/>
    </source>
</evidence>
<dbReference type="PROSITE" id="PS50987">
    <property type="entry name" value="HTH_ARSR_2"/>
    <property type="match status" value="1"/>
</dbReference>
<dbReference type="SUPFAM" id="SSF46785">
    <property type="entry name" value="Winged helix' DNA-binding domain"/>
    <property type="match status" value="1"/>
</dbReference>
<evidence type="ECO:0000313" key="6">
    <source>
        <dbReference type="Proteomes" id="UP000621492"/>
    </source>
</evidence>